<dbReference type="Pfam" id="PF03704">
    <property type="entry name" value="BTAD"/>
    <property type="match status" value="1"/>
</dbReference>
<evidence type="ECO:0000259" key="6">
    <source>
        <dbReference type="PROSITE" id="PS51755"/>
    </source>
</evidence>
<dbReference type="Pfam" id="PF00486">
    <property type="entry name" value="Trans_reg_C"/>
    <property type="match status" value="1"/>
</dbReference>
<proteinExistence type="inferred from homology"/>
<evidence type="ECO:0000256" key="3">
    <source>
        <dbReference type="ARBA" id="ARBA00023125"/>
    </source>
</evidence>
<evidence type="ECO:0000256" key="2">
    <source>
        <dbReference type="ARBA" id="ARBA00023015"/>
    </source>
</evidence>
<dbReference type="PANTHER" id="PTHR35807:SF1">
    <property type="entry name" value="TRANSCRIPTIONAL REGULATOR REDD"/>
    <property type="match status" value="1"/>
</dbReference>
<dbReference type="EMBL" id="BNAW01000003">
    <property type="protein sequence ID" value="GHF98718.1"/>
    <property type="molecule type" value="Genomic_DNA"/>
</dbReference>
<gene>
    <name evidence="7" type="ORF">GCM10017567_11850</name>
</gene>
<comment type="caution">
    <text evidence="7">The sequence shown here is derived from an EMBL/GenBank/DDBJ whole genome shotgun (WGS) entry which is preliminary data.</text>
</comment>
<dbReference type="InterPro" id="IPR011990">
    <property type="entry name" value="TPR-like_helical_dom_sf"/>
</dbReference>
<evidence type="ECO:0000256" key="5">
    <source>
        <dbReference type="PROSITE-ProRule" id="PRU01091"/>
    </source>
</evidence>
<dbReference type="InterPro" id="IPR016032">
    <property type="entry name" value="Sig_transdc_resp-reg_C-effctor"/>
</dbReference>
<dbReference type="RefSeq" id="WP_191307002.1">
    <property type="nucleotide sequence ID" value="NZ_BNAW01000003.1"/>
</dbReference>
<keyword evidence="3 5" id="KW-0238">DNA-binding</keyword>
<dbReference type="SUPFAM" id="SSF46894">
    <property type="entry name" value="C-terminal effector domain of the bipartite response regulators"/>
    <property type="match status" value="1"/>
</dbReference>
<dbReference type="SMART" id="SM01043">
    <property type="entry name" value="BTAD"/>
    <property type="match status" value="1"/>
</dbReference>
<keyword evidence="4" id="KW-0804">Transcription</keyword>
<sequence>MLDSDLALWDRSDDASAGFAGQPNGGPHFTLLGPLEVRKDGEDHAPTAPKVLQVLAMLLMRPGKVVQGDLIIKELWAGDPPRGGRTTMQTHVWQLRRYIEANGFASDGDQIIVTRAPGYLLRVDPGQVDVAVFQWLAREGRALFDRQHYAEAATVLRKALDLWGGPPLANVICGPVLSVYATDLEEQRRNTQRLCIHAEIEAGMYHDLIGELRSLIAASPLDEGLNGQLMRVLNLSGRRIEALELYRQFRARLSGELGLEPCNELQELHHVLLSDQSHR</sequence>
<evidence type="ECO:0000256" key="4">
    <source>
        <dbReference type="ARBA" id="ARBA00023163"/>
    </source>
</evidence>
<organism evidence="7 8">
    <name type="scientific">Amycolatopsis bullii</name>
    <dbReference type="NCBI Taxonomy" id="941987"/>
    <lineage>
        <taxon>Bacteria</taxon>
        <taxon>Bacillati</taxon>
        <taxon>Actinomycetota</taxon>
        <taxon>Actinomycetes</taxon>
        <taxon>Pseudonocardiales</taxon>
        <taxon>Pseudonocardiaceae</taxon>
        <taxon>Amycolatopsis</taxon>
    </lineage>
</organism>
<dbReference type="SMART" id="SM00862">
    <property type="entry name" value="Trans_reg_C"/>
    <property type="match status" value="1"/>
</dbReference>
<evidence type="ECO:0000313" key="7">
    <source>
        <dbReference type="EMBL" id="GHF98718.1"/>
    </source>
</evidence>
<keyword evidence="2" id="KW-0805">Transcription regulation</keyword>
<dbReference type="InterPro" id="IPR051677">
    <property type="entry name" value="AfsR-DnrI-RedD_regulator"/>
</dbReference>
<accession>A0ABQ3K0N4</accession>
<feature type="domain" description="OmpR/PhoB-type" evidence="6">
    <location>
        <begin position="20"/>
        <end position="123"/>
    </location>
</feature>
<comment type="similarity">
    <text evidence="1">Belongs to the AfsR/DnrI/RedD regulatory family.</text>
</comment>
<evidence type="ECO:0000313" key="8">
    <source>
        <dbReference type="Proteomes" id="UP000649955"/>
    </source>
</evidence>
<feature type="DNA-binding region" description="OmpR/PhoB-type" evidence="5">
    <location>
        <begin position="20"/>
        <end position="123"/>
    </location>
</feature>
<dbReference type="PROSITE" id="PS51755">
    <property type="entry name" value="OMPR_PHOB"/>
    <property type="match status" value="1"/>
</dbReference>
<reference evidence="8" key="1">
    <citation type="journal article" date="2019" name="Int. J. Syst. Evol. Microbiol.">
        <title>The Global Catalogue of Microorganisms (GCM) 10K type strain sequencing project: providing services to taxonomists for standard genome sequencing and annotation.</title>
        <authorList>
            <consortium name="The Broad Institute Genomics Platform"/>
            <consortium name="The Broad Institute Genome Sequencing Center for Infectious Disease"/>
            <person name="Wu L."/>
            <person name="Ma J."/>
        </authorList>
    </citation>
    <scope>NUCLEOTIDE SEQUENCE [LARGE SCALE GENOMIC DNA]</scope>
    <source>
        <strain evidence="8">CGMCC 4.7680</strain>
    </source>
</reference>
<dbReference type="InterPro" id="IPR036388">
    <property type="entry name" value="WH-like_DNA-bd_sf"/>
</dbReference>
<dbReference type="SUPFAM" id="SSF48452">
    <property type="entry name" value="TPR-like"/>
    <property type="match status" value="1"/>
</dbReference>
<dbReference type="CDD" id="cd15831">
    <property type="entry name" value="BTAD"/>
    <property type="match status" value="1"/>
</dbReference>
<dbReference type="PANTHER" id="PTHR35807">
    <property type="entry name" value="TRANSCRIPTIONAL REGULATOR REDD-RELATED"/>
    <property type="match status" value="1"/>
</dbReference>
<dbReference type="Gene3D" id="1.10.10.10">
    <property type="entry name" value="Winged helix-like DNA-binding domain superfamily/Winged helix DNA-binding domain"/>
    <property type="match status" value="1"/>
</dbReference>
<protein>
    <submittedName>
        <fullName evidence="7">SARP family transcriptional regulator</fullName>
    </submittedName>
</protein>
<name>A0ABQ3K0N4_9PSEU</name>
<keyword evidence="8" id="KW-1185">Reference proteome</keyword>
<dbReference type="InterPro" id="IPR001867">
    <property type="entry name" value="OmpR/PhoB-type_DNA-bd"/>
</dbReference>
<dbReference type="Gene3D" id="1.25.40.10">
    <property type="entry name" value="Tetratricopeptide repeat domain"/>
    <property type="match status" value="1"/>
</dbReference>
<evidence type="ECO:0000256" key="1">
    <source>
        <dbReference type="ARBA" id="ARBA00005820"/>
    </source>
</evidence>
<dbReference type="InterPro" id="IPR005158">
    <property type="entry name" value="BTAD"/>
</dbReference>
<dbReference type="Proteomes" id="UP000649955">
    <property type="component" value="Unassembled WGS sequence"/>
</dbReference>